<name>A0ABR3QY90_9PLEO</name>
<organism evidence="1 2">
    <name type="scientific">Paraconiothyrium brasiliense</name>
    <dbReference type="NCBI Taxonomy" id="300254"/>
    <lineage>
        <taxon>Eukaryota</taxon>
        <taxon>Fungi</taxon>
        <taxon>Dikarya</taxon>
        <taxon>Ascomycota</taxon>
        <taxon>Pezizomycotina</taxon>
        <taxon>Dothideomycetes</taxon>
        <taxon>Pleosporomycetidae</taxon>
        <taxon>Pleosporales</taxon>
        <taxon>Massarineae</taxon>
        <taxon>Didymosphaeriaceae</taxon>
        <taxon>Paraconiothyrium</taxon>
    </lineage>
</organism>
<gene>
    <name evidence="1" type="ORF">SLS60_008704</name>
</gene>
<dbReference type="EMBL" id="JAKJXO020000013">
    <property type="protein sequence ID" value="KAL1597122.1"/>
    <property type="molecule type" value="Genomic_DNA"/>
</dbReference>
<evidence type="ECO:0008006" key="3">
    <source>
        <dbReference type="Google" id="ProtNLM"/>
    </source>
</evidence>
<accession>A0ABR3QY90</accession>
<evidence type="ECO:0000313" key="1">
    <source>
        <dbReference type="EMBL" id="KAL1597122.1"/>
    </source>
</evidence>
<keyword evidence="2" id="KW-1185">Reference proteome</keyword>
<evidence type="ECO:0000313" key="2">
    <source>
        <dbReference type="Proteomes" id="UP001521785"/>
    </source>
</evidence>
<proteinExistence type="predicted"/>
<sequence>MSSTPSIWPSAPILLDESVKQTIHRFFSISDSTDPTSGRLFAEELFAEDALRRVFCADSPASDVLVHGMFKIDLKDGQIVELDFNARFIMGEEAKIKFLQVWTDPTGMVAALKKAGEGVE</sequence>
<comment type="caution">
    <text evidence="1">The sequence shown here is derived from an EMBL/GenBank/DDBJ whole genome shotgun (WGS) entry which is preliminary data.</text>
</comment>
<dbReference type="Proteomes" id="UP001521785">
    <property type="component" value="Unassembled WGS sequence"/>
</dbReference>
<reference evidence="1 2" key="1">
    <citation type="submission" date="2024-02" db="EMBL/GenBank/DDBJ databases">
        <title>De novo assembly and annotation of 12 fungi associated with fruit tree decline syndrome in Ontario, Canada.</title>
        <authorList>
            <person name="Sulman M."/>
            <person name="Ellouze W."/>
            <person name="Ilyukhin E."/>
        </authorList>
    </citation>
    <scope>NUCLEOTIDE SEQUENCE [LARGE SCALE GENOMIC DNA]</scope>
    <source>
        <strain evidence="1 2">M42-189</strain>
    </source>
</reference>
<protein>
    <recommendedName>
        <fullName evidence="3">SnoaL-like domain-containing protein</fullName>
    </recommendedName>
</protein>